<feature type="non-terminal residue" evidence="1">
    <location>
        <position position="154"/>
    </location>
</feature>
<dbReference type="AlphaFoldDB" id="A0A1B6L832"/>
<accession>A0A1B6L832</accession>
<evidence type="ECO:0000313" key="1">
    <source>
        <dbReference type="EMBL" id="JAT19858.1"/>
    </source>
</evidence>
<feature type="non-terminal residue" evidence="1">
    <location>
        <position position="1"/>
    </location>
</feature>
<gene>
    <name evidence="1" type="ORF">g.19609</name>
</gene>
<dbReference type="PANTHER" id="PTHR47331:SF1">
    <property type="entry name" value="GAG-LIKE PROTEIN"/>
    <property type="match status" value="1"/>
</dbReference>
<proteinExistence type="predicted"/>
<sequence length="154" mass="17011">KNQTDFVLPSAAVLVSSSGSDSIKPCIFCSKSSHMSHDCFCLIDMTVDERIEAIKKKGACLRCLKKGHMVNKCKGQVKCHICKGKHLSILCQKTQVYIITVDYNPTDTVKSTTNLISAVESTTTYLQTLKANIEGKTLAVVQHRQEFCAILDLK</sequence>
<name>A0A1B6L832_9HEMI</name>
<evidence type="ECO:0008006" key="2">
    <source>
        <dbReference type="Google" id="ProtNLM"/>
    </source>
</evidence>
<reference evidence="1" key="1">
    <citation type="submission" date="2015-11" db="EMBL/GenBank/DDBJ databases">
        <title>De novo transcriptome assembly of four potential Pierce s Disease insect vectors from Arizona vineyards.</title>
        <authorList>
            <person name="Tassone E.E."/>
        </authorList>
    </citation>
    <scope>NUCLEOTIDE SEQUENCE</scope>
</reference>
<protein>
    <recommendedName>
        <fullName evidence="2">CCHC-type domain-containing protein</fullName>
    </recommendedName>
</protein>
<dbReference type="PANTHER" id="PTHR47331">
    <property type="entry name" value="PHD-TYPE DOMAIN-CONTAINING PROTEIN"/>
    <property type="match status" value="1"/>
</dbReference>
<dbReference type="EMBL" id="GEBQ01020119">
    <property type="protein sequence ID" value="JAT19858.1"/>
    <property type="molecule type" value="Transcribed_RNA"/>
</dbReference>
<organism evidence="1">
    <name type="scientific">Graphocephala atropunctata</name>
    <dbReference type="NCBI Taxonomy" id="36148"/>
    <lineage>
        <taxon>Eukaryota</taxon>
        <taxon>Metazoa</taxon>
        <taxon>Ecdysozoa</taxon>
        <taxon>Arthropoda</taxon>
        <taxon>Hexapoda</taxon>
        <taxon>Insecta</taxon>
        <taxon>Pterygota</taxon>
        <taxon>Neoptera</taxon>
        <taxon>Paraneoptera</taxon>
        <taxon>Hemiptera</taxon>
        <taxon>Auchenorrhyncha</taxon>
        <taxon>Membracoidea</taxon>
        <taxon>Cicadellidae</taxon>
        <taxon>Cicadellinae</taxon>
        <taxon>Cicadellini</taxon>
        <taxon>Graphocephala</taxon>
    </lineage>
</organism>